<comment type="similarity">
    <text evidence="6">Belongs to the NusA family.</text>
</comment>
<proteinExistence type="inferred from homology"/>
<dbReference type="SUPFAM" id="SSF54814">
    <property type="entry name" value="Prokaryotic type KH domain (KH-domain type II)"/>
    <property type="match status" value="2"/>
</dbReference>
<feature type="domain" description="KH type-2" evidence="8">
    <location>
        <begin position="38"/>
        <end position="76"/>
    </location>
</feature>
<comment type="caution">
    <text evidence="10">The sequence shown here is derived from an EMBL/GenBank/DDBJ whole genome shotgun (WGS) entry which is preliminary data.</text>
</comment>
<sequence>MSSMKINLSNEELRYISLFEELTGVTPRDFVESGGGSIYTFVVDEGDMGKAIGKNGRNIRRVRKKIDETVNVVEYSDDPEKFLENIFSSVEIRDIEIVENEGEKIAVVDVKESEKGKAVGRNGWNIERARKLSSRHHGLAEVSFA</sequence>
<evidence type="ECO:0000256" key="1">
    <source>
        <dbReference type="ARBA" id="ARBA00022472"/>
    </source>
</evidence>
<evidence type="ECO:0000313" key="11">
    <source>
        <dbReference type="Proteomes" id="UP000070163"/>
    </source>
</evidence>
<evidence type="ECO:0000259" key="8">
    <source>
        <dbReference type="Pfam" id="PF07650"/>
    </source>
</evidence>
<dbReference type="InterPro" id="IPR010212">
    <property type="entry name" value="NusA_arc"/>
</dbReference>
<dbReference type="Pfam" id="PF07650">
    <property type="entry name" value="KH_2"/>
    <property type="match status" value="1"/>
</dbReference>
<dbReference type="Pfam" id="PF26594">
    <property type="entry name" value="KH_NusA_2nd"/>
    <property type="match status" value="1"/>
</dbReference>
<evidence type="ECO:0000256" key="2">
    <source>
        <dbReference type="ARBA" id="ARBA00022490"/>
    </source>
</evidence>
<keyword evidence="3 7" id="KW-0694">RNA-binding</keyword>
<dbReference type="GO" id="GO:0006353">
    <property type="term" value="P:DNA-templated transcription termination"/>
    <property type="evidence" value="ECO:0007669"/>
    <property type="project" value="UniProtKB-UniRule"/>
</dbReference>
<name>A0A133U3Z5_9EURY</name>
<dbReference type="NCBIfam" id="TIGR01952">
    <property type="entry name" value="nusA_arch"/>
    <property type="match status" value="1"/>
</dbReference>
<evidence type="ECO:0000256" key="5">
    <source>
        <dbReference type="ARBA" id="ARBA00023163"/>
    </source>
</evidence>
<gene>
    <name evidence="6" type="primary">nusA</name>
    <name evidence="10" type="ORF">AKJ57_06145</name>
</gene>
<organism evidence="10 11">
    <name type="scientific">candidate division MSBL1 archaeon SCGC-AAA259A05</name>
    <dbReference type="NCBI Taxonomy" id="1698259"/>
    <lineage>
        <taxon>Archaea</taxon>
        <taxon>Methanobacteriati</taxon>
        <taxon>Methanobacteriota</taxon>
        <taxon>candidate division MSBL1</taxon>
    </lineage>
</organism>
<feature type="domain" description="NusA-like second KH" evidence="9">
    <location>
        <begin position="79"/>
        <end position="136"/>
    </location>
</feature>
<keyword evidence="11" id="KW-1185">Reference proteome</keyword>
<dbReference type="PANTHER" id="PTHR22648:SF0">
    <property type="entry name" value="TRANSCRIPTION TERMINATION_ANTITERMINATION PROTEIN NUSA"/>
    <property type="match status" value="1"/>
</dbReference>
<comment type="subcellular location">
    <subcellularLocation>
        <location evidence="6">Cytoplasm</location>
    </subcellularLocation>
</comment>
<comment type="function">
    <text evidence="6">Participates in transcription termination.</text>
</comment>
<keyword evidence="4 6" id="KW-0805">Transcription regulation</keyword>
<accession>A0A133U3Z5</accession>
<dbReference type="GO" id="GO:0005829">
    <property type="term" value="C:cytosol"/>
    <property type="evidence" value="ECO:0007669"/>
    <property type="project" value="TreeGrafter"/>
</dbReference>
<evidence type="ECO:0000256" key="4">
    <source>
        <dbReference type="ARBA" id="ARBA00023015"/>
    </source>
</evidence>
<dbReference type="HAMAP" id="MF_00945_A">
    <property type="entry name" value="NusA_A"/>
    <property type="match status" value="1"/>
</dbReference>
<evidence type="ECO:0000256" key="6">
    <source>
        <dbReference type="HAMAP-Rule" id="MF_00945"/>
    </source>
</evidence>
<evidence type="ECO:0000313" key="10">
    <source>
        <dbReference type="EMBL" id="KXA88911.1"/>
    </source>
</evidence>
<protein>
    <recommendedName>
        <fullName evidence="6">Probable transcription termination protein NusA</fullName>
    </recommendedName>
</protein>
<dbReference type="CDD" id="cd22531">
    <property type="entry name" value="KH-II_NusA_arch_rpt2"/>
    <property type="match status" value="1"/>
</dbReference>
<keyword evidence="1 6" id="KW-0806">Transcription termination</keyword>
<keyword evidence="2 6" id="KW-0963">Cytoplasm</keyword>
<dbReference type="AlphaFoldDB" id="A0A133U3Z5"/>
<dbReference type="GO" id="GO:0003723">
    <property type="term" value="F:RNA binding"/>
    <property type="evidence" value="ECO:0007669"/>
    <property type="project" value="UniProtKB-UniRule"/>
</dbReference>
<evidence type="ECO:0000256" key="3">
    <source>
        <dbReference type="ARBA" id="ARBA00022884"/>
    </source>
</evidence>
<dbReference type="PROSITE" id="PS50084">
    <property type="entry name" value="KH_TYPE_1"/>
    <property type="match status" value="1"/>
</dbReference>
<dbReference type="EMBL" id="LHXJ01000112">
    <property type="protein sequence ID" value="KXA88911.1"/>
    <property type="molecule type" value="Genomic_DNA"/>
</dbReference>
<dbReference type="InterPro" id="IPR030842">
    <property type="entry name" value="TF_NusA_bacterial"/>
</dbReference>
<evidence type="ECO:0000256" key="7">
    <source>
        <dbReference type="PROSITE-ProRule" id="PRU00117"/>
    </source>
</evidence>
<dbReference type="InterPro" id="IPR004044">
    <property type="entry name" value="KH_dom_type_2"/>
</dbReference>
<dbReference type="InterPro" id="IPR009019">
    <property type="entry name" value="KH_sf_prok-type"/>
</dbReference>
<keyword evidence="5 6" id="KW-0804">Transcription</keyword>
<dbReference type="Gene3D" id="3.30.300.20">
    <property type="match status" value="2"/>
</dbReference>
<dbReference type="InterPro" id="IPR058582">
    <property type="entry name" value="KH_NusA_2nd"/>
</dbReference>
<reference evidence="10 11" key="1">
    <citation type="journal article" date="2016" name="Sci. Rep.">
        <title>Metabolic traits of an uncultured archaeal lineage -MSBL1- from brine pools of the Red Sea.</title>
        <authorList>
            <person name="Mwirichia R."/>
            <person name="Alam I."/>
            <person name="Rashid M."/>
            <person name="Vinu M."/>
            <person name="Ba-Alawi W."/>
            <person name="Anthony Kamau A."/>
            <person name="Kamanda Ngugi D."/>
            <person name="Goker M."/>
            <person name="Klenk H.P."/>
            <person name="Bajic V."/>
            <person name="Stingl U."/>
        </authorList>
    </citation>
    <scope>NUCLEOTIDE SEQUENCE [LARGE SCALE GENOMIC DNA]</scope>
    <source>
        <strain evidence="10">SCGC-AAA259A05</strain>
    </source>
</reference>
<dbReference type="Proteomes" id="UP000070163">
    <property type="component" value="Unassembled WGS sequence"/>
</dbReference>
<dbReference type="InterPro" id="IPR015946">
    <property type="entry name" value="KH_dom-like_a/b"/>
</dbReference>
<dbReference type="GO" id="GO:0031564">
    <property type="term" value="P:transcription antitermination"/>
    <property type="evidence" value="ECO:0007669"/>
    <property type="project" value="InterPro"/>
</dbReference>
<evidence type="ECO:0000259" key="9">
    <source>
        <dbReference type="Pfam" id="PF26594"/>
    </source>
</evidence>
<dbReference type="PANTHER" id="PTHR22648">
    <property type="entry name" value="TRANSCRIPTION TERMINATION FACTOR NUSA"/>
    <property type="match status" value="1"/>
</dbReference>